<dbReference type="PROSITE" id="PS51368">
    <property type="entry name" value="UREASE_3"/>
    <property type="match status" value="1"/>
</dbReference>
<dbReference type="HAMAP" id="MF_01953">
    <property type="entry name" value="Urease_alpha"/>
    <property type="match status" value="1"/>
</dbReference>
<keyword evidence="4 8" id="KW-0533">Nickel</keyword>
<feature type="binding site" evidence="10">
    <location>
        <position position="414"/>
    </location>
    <ligand>
        <name>Ni(2+)</name>
        <dbReference type="ChEBI" id="CHEBI:49786"/>
        <label>1</label>
    </ligand>
</feature>
<evidence type="ECO:0000256" key="2">
    <source>
        <dbReference type="ARBA" id="ARBA00012934"/>
    </source>
</evidence>
<evidence type="ECO:0000256" key="6">
    <source>
        <dbReference type="ARBA" id="ARBA00022801"/>
    </source>
</evidence>
<keyword evidence="5 8" id="KW-0479">Metal-binding</keyword>
<dbReference type="GO" id="GO:0016151">
    <property type="term" value="F:nickel cation binding"/>
    <property type="evidence" value="ECO:0007669"/>
    <property type="project" value="InterPro"/>
</dbReference>
<dbReference type="SUPFAM" id="SSF51338">
    <property type="entry name" value="Composite domain of metallo-dependent hydrolases"/>
    <property type="match status" value="1"/>
</dbReference>
<dbReference type="UniPathway" id="UPA00258">
    <property type="reaction ID" value="UER00370"/>
</dbReference>
<dbReference type="AlphaFoldDB" id="A0A4P9ZLT9"/>
<dbReference type="PRINTS" id="PR01752">
    <property type="entry name" value="UREASE"/>
</dbReference>
<dbReference type="PANTHER" id="PTHR33569">
    <property type="entry name" value="UREASE"/>
    <property type="match status" value="1"/>
</dbReference>
<dbReference type="STRING" id="215637.A0A4P9ZLT9"/>
<dbReference type="Gene3D" id="3.20.20.140">
    <property type="entry name" value="Metal-dependent hydrolases"/>
    <property type="match status" value="1"/>
</dbReference>
<dbReference type="EMBL" id="ML003351">
    <property type="protein sequence ID" value="RKP34123.1"/>
    <property type="molecule type" value="Genomic_DNA"/>
</dbReference>
<dbReference type="SUPFAM" id="SSF51278">
    <property type="entry name" value="Urease, beta-subunit"/>
    <property type="match status" value="1"/>
</dbReference>
<dbReference type="Gene3D" id="3.30.280.10">
    <property type="entry name" value="Urease, gamma-like subunit"/>
    <property type="match status" value="1"/>
</dbReference>
<feature type="binding site" evidence="10">
    <location>
        <position position="412"/>
    </location>
    <ligand>
        <name>Ni(2+)</name>
        <dbReference type="ChEBI" id="CHEBI:49786"/>
        <label>1</label>
    </ligand>
</feature>
<dbReference type="InterPro" id="IPR006680">
    <property type="entry name" value="Amidohydro-rel"/>
</dbReference>
<comment type="PTM">
    <text evidence="9">Carbamylation allows a single lysine to coordinate two nickel ions.</text>
</comment>
<feature type="binding site" description="via carbamate group" evidence="10">
    <location>
        <position position="495"/>
    </location>
    <ligand>
        <name>Ni(2+)</name>
        <dbReference type="ChEBI" id="CHEBI:49786"/>
        <label>1</label>
    </ligand>
</feature>
<dbReference type="GO" id="GO:0009039">
    <property type="term" value="F:urease activity"/>
    <property type="evidence" value="ECO:0007669"/>
    <property type="project" value="UniProtKB-EC"/>
</dbReference>
<dbReference type="NCBIfam" id="TIGR00192">
    <property type="entry name" value="urease_beta"/>
    <property type="match status" value="1"/>
</dbReference>
<dbReference type="SUPFAM" id="SSF54111">
    <property type="entry name" value="Urease, gamma-subunit"/>
    <property type="match status" value="1"/>
</dbReference>
<dbReference type="PROSITE" id="PS00145">
    <property type="entry name" value="UREASE_2"/>
    <property type="match status" value="1"/>
</dbReference>
<evidence type="ECO:0000313" key="15">
    <source>
        <dbReference type="Proteomes" id="UP000268162"/>
    </source>
</evidence>
<dbReference type="InterPro" id="IPR036463">
    <property type="entry name" value="Urease_gamma_sf"/>
</dbReference>
<dbReference type="Proteomes" id="UP000268162">
    <property type="component" value="Unassembled WGS sequence"/>
</dbReference>
<dbReference type="Gene3D" id="2.30.40.10">
    <property type="entry name" value="Urease, subunit C, domain 1"/>
    <property type="match status" value="1"/>
</dbReference>
<comment type="pathway">
    <text evidence="1 8">Nitrogen metabolism; urea degradation; CO(2) and NH(3) from urea (urease route): step 1/1.</text>
</comment>
<evidence type="ECO:0000256" key="7">
    <source>
        <dbReference type="ARBA" id="ARBA00030395"/>
    </source>
</evidence>
<dbReference type="Pfam" id="PF01979">
    <property type="entry name" value="Amidohydro_1"/>
    <property type="match status" value="1"/>
</dbReference>
<dbReference type="SUPFAM" id="SSF51556">
    <property type="entry name" value="Metallo-dependent hydrolases"/>
    <property type="match status" value="1"/>
</dbReference>
<evidence type="ECO:0000256" key="8">
    <source>
        <dbReference type="PIRNR" id="PIRNR001222"/>
    </source>
</evidence>
<dbReference type="GO" id="GO:0035550">
    <property type="term" value="C:urease complex"/>
    <property type="evidence" value="ECO:0007669"/>
    <property type="project" value="InterPro"/>
</dbReference>
<evidence type="ECO:0000256" key="5">
    <source>
        <dbReference type="ARBA" id="ARBA00022723"/>
    </source>
</evidence>
<dbReference type="NCBIfam" id="TIGR00193">
    <property type="entry name" value="urease_gam"/>
    <property type="match status" value="1"/>
</dbReference>
<gene>
    <name evidence="14" type="ORF">BJ085DRAFT_17132</name>
</gene>
<feature type="domain" description="Urease" evidence="13">
    <location>
        <begin position="407"/>
        <end position="860"/>
    </location>
</feature>
<dbReference type="InterPro" id="IPR005848">
    <property type="entry name" value="Urease_asu"/>
</dbReference>
<dbReference type="InterPro" id="IPR017951">
    <property type="entry name" value="Urease_asu_c"/>
</dbReference>
<dbReference type="NCBIfam" id="NF009686">
    <property type="entry name" value="PRK13207.1"/>
    <property type="match status" value="1"/>
</dbReference>
<dbReference type="InterPro" id="IPR050069">
    <property type="entry name" value="Urease_subunit"/>
</dbReference>
<comment type="catalytic activity">
    <reaction evidence="8">
        <text>urea + 2 H2O + H(+) = hydrogencarbonate + 2 NH4(+)</text>
        <dbReference type="Rhea" id="RHEA:20557"/>
        <dbReference type="ChEBI" id="CHEBI:15377"/>
        <dbReference type="ChEBI" id="CHEBI:15378"/>
        <dbReference type="ChEBI" id="CHEBI:16199"/>
        <dbReference type="ChEBI" id="CHEBI:17544"/>
        <dbReference type="ChEBI" id="CHEBI:28938"/>
        <dbReference type="EC" id="3.5.1.5"/>
    </reaction>
</comment>
<feature type="active site" description="Proton donor" evidence="11 12">
    <location>
        <position position="598"/>
    </location>
</feature>
<evidence type="ECO:0000256" key="11">
    <source>
        <dbReference type="PIRSR" id="PIRSR611612-52"/>
    </source>
</evidence>
<dbReference type="InterPro" id="IPR032466">
    <property type="entry name" value="Metal_Hydrolase"/>
</dbReference>
<proteinExistence type="inferred from homology"/>
<name>A0A4P9ZLT9_9FUNG</name>
<evidence type="ECO:0000259" key="13">
    <source>
        <dbReference type="PROSITE" id="PS51368"/>
    </source>
</evidence>
<dbReference type="NCBIfam" id="TIGR01792">
    <property type="entry name" value="urease_alph"/>
    <property type="match status" value="1"/>
</dbReference>
<evidence type="ECO:0000256" key="10">
    <source>
        <dbReference type="PIRSR" id="PIRSR001222-51"/>
    </source>
</evidence>
<keyword evidence="6 8" id="KW-0378">Hydrolase</keyword>
<evidence type="ECO:0000256" key="3">
    <source>
        <dbReference type="ARBA" id="ARBA00013883"/>
    </source>
</evidence>
<protein>
    <recommendedName>
        <fullName evidence="3 8">Urease</fullName>
        <ecNumber evidence="2 8">3.5.1.5</ecNumber>
    </recommendedName>
    <alternativeName>
        <fullName evidence="7 8">Urea amidohydrolase</fullName>
    </alternativeName>
</protein>
<reference evidence="15" key="1">
    <citation type="journal article" date="2018" name="Nat. Microbiol.">
        <title>Leveraging single-cell genomics to expand the fungal tree of life.</title>
        <authorList>
            <person name="Ahrendt S.R."/>
            <person name="Quandt C.A."/>
            <person name="Ciobanu D."/>
            <person name="Clum A."/>
            <person name="Salamov A."/>
            <person name="Andreopoulos B."/>
            <person name="Cheng J.F."/>
            <person name="Woyke T."/>
            <person name="Pelin A."/>
            <person name="Henrissat B."/>
            <person name="Reynolds N.K."/>
            <person name="Benny G.L."/>
            <person name="Smith M.E."/>
            <person name="James T.Y."/>
            <person name="Grigoriev I.V."/>
        </authorList>
    </citation>
    <scope>NUCLEOTIDE SEQUENCE [LARGE SCALE GENOMIC DNA]</scope>
    <source>
        <strain evidence="15">RSA 468</strain>
    </source>
</reference>
<dbReference type="CDD" id="cd00375">
    <property type="entry name" value="Urease_alpha"/>
    <property type="match status" value="1"/>
</dbReference>
<dbReference type="InterPro" id="IPR002019">
    <property type="entry name" value="Urease_beta-like"/>
</dbReference>
<dbReference type="PIRSF" id="PIRSF001222">
    <property type="entry name" value="Urease"/>
    <property type="match status" value="1"/>
</dbReference>
<organism evidence="14 15">
    <name type="scientific">Dimargaris cristalligena</name>
    <dbReference type="NCBI Taxonomy" id="215637"/>
    <lineage>
        <taxon>Eukaryota</taxon>
        <taxon>Fungi</taxon>
        <taxon>Fungi incertae sedis</taxon>
        <taxon>Zoopagomycota</taxon>
        <taxon>Kickxellomycotina</taxon>
        <taxon>Dimargaritomycetes</taxon>
        <taxon>Dimargaritales</taxon>
        <taxon>Dimargaritaceae</taxon>
        <taxon>Dimargaris</taxon>
    </lineage>
</organism>
<dbReference type="CDD" id="cd00390">
    <property type="entry name" value="Urease_gamma"/>
    <property type="match status" value="1"/>
</dbReference>
<comment type="cofactor">
    <cofactor evidence="10">
        <name>Ni cation</name>
        <dbReference type="ChEBI" id="CHEBI:25516"/>
    </cofactor>
    <text evidence="10">Binds 2 nickel ions per subunit.</text>
</comment>
<dbReference type="CDD" id="cd00407">
    <property type="entry name" value="Urease_beta"/>
    <property type="match status" value="1"/>
</dbReference>
<sequence>MHLLPRELDKLPLIQAGRLAQHRLARGIRLNQAEATALIATQILELMRDGKHSVAELMQLGRQFLGYRHVMPSVPSGLEDVQVEGTVPSGTFLVTVTKPIASQNGNIHMALLGSFLPIPDNDTAFPWNADIEKLYHPDLQPGAVFLRGSTIPLNPGRERCRLLVTNTGDRPIQVGSHFHLVEANAFLQFDRILAYGKRLDIPAGTAVRFEPGESKTVTTIDIAGHRVIRGGNHLATGPVNRSAKNLAALKDRIAAQGFKHFFQPKTKNDSNATIQPHIMDRHTYADMFGPTTGDRVRLGDTALILEVERDCTKYGDECKFGGGKVLREGMGSNVGVKDGVALDLVITNALIVDYTGIYKADIGIIKGKIVGIGKAGNPDVMEGVTDGMIVGVTTDVIGGEGKIITAGGIDTHVHFIGLGQCDEAIASGLTTMIGGGVGPSTCTNAVTCTPGSFYIQFMIEATDTLPLNFGFTGKGNTSAPEGLIEQIEAGALGLKLHEDCGATPAAIDACLSVCETYDVQAAIHTDTLNEAGFVEATVAAFKGRAIHTYHTEGAGGGHAPDIIKVVGVPHVLPSSTSPTRPYTLNTLDEHIDMLMVCHHLSKNIPEDVAFAESRIRAETIAAEDVLHDQGAISMLSSDSQAMGRVGEVISRTWRTAHKMKVQRGYLAPDEPTPHDHPIFHSEPHDNFRIKRYVSKYTINPAITHGISHIIGSVEVGKLADLVMYEPRFFGTRPYMVIKGGTIAWSVMGDANASIPTTQPVNLRPMFGALPKAAAFNSVMFVSQVSVDPKVPNNITTRYNVSKKFEPVRNCRNISKSDLKFNSALPHVIVDPETYRVTADGVPCVCDPVAELPLTQNYNYF</sequence>
<feature type="binding site" evidence="10">
    <location>
        <position position="524"/>
    </location>
    <ligand>
        <name>Ni(2+)</name>
        <dbReference type="ChEBI" id="CHEBI:49786"/>
        <label>2</label>
    </ligand>
</feature>
<dbReference type="InterPro" id="IPR008221">
    <property type="entry name" value="Urease"/>
</dbReference>
<dbReference type="NCBIfam" id="NF009671">
    <property type="entry name" value="PRK13192.1"/>
    <property type="match status" value="1"/>
</dbReference>
<dbReference type="PANTHER" id="PTHR33569:SF1">
    <property type="entry name" value="UREASE"/>
    <property type="match status" value="1"/>
</dbReference>
<dbReference type="Gene3D" id="2.10.150.10">
    <property type="entry name" value="Urease, beta subunit"/>
    <property type="match status" value="1"/>
</dbReference>
<keyword evidence="15" id="KW-1185">Reference proteome</keyword>
<dbReference type="Pfam" id="PF00449">
    <property type="entry name" value="Urease_alpha"/>
    <property type="match status" value="1"/>
</dbReference>
<evidence type="ECO:0000313" key="14">
    <source>
        <dbReference type="EMBL" id="RKP34123.1"/>
    </source>
</evidence>
<feature type="modified residue" description="N6-carboxylysine" evidence="9">
    <location>
        <position position="495"/>
    </location>
</feature>
<evidence type="ECO:0000256" key="1">
    <source>
        <dbReference type="ARBA" id="ARBA00004897"/>
    </source>
</evidence>
<dbReference type="EC" id="3.5.1.5" evidence="2 8"/>
<feature type="binding site" evidence="12">
    <location>
        <position position="497"/>
    </location>
    <ligand>
        <name>substrate</name>
    </ligand>
</feature>
<dbReference type="Pfam" id="PF00547">
    <property type="entry name" value="Urease_gamma"/>
    <property type="match status" value="1"/>
</dbReference>
<dbReference type="Pfam" id="PF00699">
    <property type="entry name" value="Urease_beta"/>
    <property type="match status" value="1"/>
</dbReference>
<feature type="binding site" evidence="10">
    <location>
        <position position="638"/>
    </location>
    <ligand>
        <name>Ni(2+)</name>
        <dbReference type="ChEBI" id="CHEBI:49786"/>
        <label>1</label>
    </ligand>
</feature>
<dbReference type="InterPro" id="IPR011612">
    <property type="entry name" value="Urease_alpha_N_dom"/>
</dbReference>
<dbReference type="InterPro" id="IPR011059">
    <property type="entry name" value="Metal-dep_hydrolase_composite"/>
</dbReference>
<dbReference type="InterPro" id="IPR017950">
    <property type="entry name" value="Urease_AS"/>
</dbReference>
<evidence type="ECO:0000256" key="12">
    <source>
        <dbReference type="PROSITE-ProRule" id="PRU00700"/>
    </source>
</evidence>
<evidence type="ECO:0000256" key="4">
    <source>
        <dbReference type="ARBA" id="ARBA00022596"/>
    </source>
</evidence>
<dbReference type="InterPro" id="IPR002026">
    <property type="entry name" value="Urease_gamma/gamma-beta_su"/>
</dbReference>
<feature type="binding site" evidence="10">
    <location>
        <position position="550"/>
    </location>
    <ligand>
        <name>Ni(2+)</name>
        <dbReference type="ChEBI" id="CHEBI:49786"/>
        <label>2</label>
    </ligand>
</feature>
<dbReference type="FunFam" id="3.30.280.10:FF:000001">
    <property type="entry name" value="Urease subunit alpha"/>
    <property type="match status" value="1"/>
</dbReference>
<evidence type="ECO:0000256" key="9">
    <source>
        <dbReference type="PIRSR" id="PIRSR001222-50"/>
    </source>
</evidence>
<dbReference type="GO" id="GO:0043419">
    <property type="term" value="P:urea catabolic process"/>
    <property type="evidence" value="ECO:0007669"/>
    <property type="project" value="UniProtKB-UniPathway"/>
</dbReference>
<feature type="binding site" description="via carbamate group" evidence="10">
    <location>
        <position position="495"/>
    </location>
    <ligand>
        <name>Ni(2+)</name>
        <dbReference type="ChEBI" id="CHEBI:49786"/>
        <label>2</label>
    </ligand>
</feature>
<accession>A0A4P9ZLT9</accession>
<dbReference type="InterPro" id="IPR036461">
    <property type="entry name" value="Urease_betasu_sf"/>
</dbReference>